<evidence type="ECO:0000313" key="2">
    <source>
        <dbReference type="Proteomes" id="UP000026961"/>
    </source>
</evidence>
<dbReference type="Gramene" id="OGLUM02G24780.1">
    <property type="protein sequence ID" value="OGLUM02G24780.1"/>
    <property type="gene ID" value="OGLUM02G24780"/>
</dbReference>
<organism evidence="1">
    <name type="scientific">Oryza glumipatula</name>
    <dbReference type="NCBI Taxonomy" id="40148"/>
    <lineage>
        <taxon>Eukaryota</taxon>
        <taxon>Viridiplantae</taxon>
        <taxon>Streptophyta</taxon>
        <taxon>Embryophyta</taxon>
        <taxon>Tracheophyta</taxon>
        <taxon>Spermatophyta</taxon>
        <taxon>Magnoliopsida</taxon>
        <taxon>Liliopsida</taxon>
        <taxon>Poales</taxon>
        <taxon>Poaceae</taxon>
        <taxon>BOP clade</taxon>
        <taxon>Oryzoideae</taxon>
        <taxon>Oryzeae</taxon>
        <taxon>Oryzinae</taxon>
        <taxon>Oryza</taxon>
    </lineage>
</organism>
<reference evidence="1" key="2">
    <citation type="submission" date="2018-05" db="EMBL/GenBank/DDBJ databases">
        <title>OgluRS3 (Oryza glumaepatula Reference Sequence Version 3).</title>
        <authorList>
            <person name="Zhang J."/>
            <person name="Kudrna D."/>
            <person name="Lee S."/>
            <person name="Talag J."/>
            <person name="Welchert J."/>
            <person name="Wing R.A."/>
        </authorList>
    </citation>
    <scope>NUCLEOTIDE SEQUENCE [LARGE SCALE GENOMIC DNA]</scope>
</reference>
<keyword evidence="2" id="KW-1185">Reference proteome</keyword>
<sequence>MAMRAPTAAGLTGLRAYADMPAHLGIGCFYASRRALAVGTMVASSCVGPSHFEGINNDTPQVMDSFSLPLHVAYKSDAAAPHSTHSPHFHCSSPLLYSLC</sequence>
<dbReference type="EnsemblPlants" id="OGLUM02G24780.1">
    <property type="protein sequence ID" value="OGLUM02G24780.1"/>
    <property type="gene ID" value="OGLUM02G24780"/>
</dbReference>
<dbReference type="HOGENOM" id="CLU_2310465_0_0_1"/>
<evidence type="ECO:0000313" key="1">
    <source>
        <dbReference type="EnsemblPlants" id="OGLUM02G24780.1"/>
    </source>
</evidence>
<protein>
    <submittedName>
        <fullName evidence="1">Uncharacterized protein</fullName>
    </submittedName>
</protein>
<proteinExistence type="predicted"/>
<accession>A0A0D9YV33</accession>
<dbReference type="AlphaFoldDB" id="A0A0D9YV33"/>
<dbReference type="Proteomes" id="UP000026961">
    <property type="component" value="Chromosome 2"/>
</dbReference>
<name>A0A0D9YV33_9ORYZ</name>
<reference evidence="1" key="1">
    <citation type="submission" date="2015-04" db="UniProtKB">
        <authorList>
            <consortium name="EnsemblPlants"/>
        </authorList>
    </citation>
    <scope>IDENTIFICATION</scope>
</reference>